<evidence type="ECO:0000256" key="1">
    <source>
        <dbReference type="ARBA" id="ARBA00022630"/>
    </source>
</evidence>
<protein>
    <recommendedName>
        <fullName evidence="4">Acyl-CoA dehydrogenase/oxidase C-terminal domain-containing protein</fullName>
    </recommendedName>
</protein>
<dbReference type="EMBL" id="JAAXLS010000020">
    <property type="protein sequence ID" value="NKQ56170.1"/>
    <property type="molecule type" value="Genomic_DNA"/>
</dbReference>
<organism evidence="5 6">
    <name type="scientific">Amycolatopsis acididurans</name>
    <dbReference type="NCBI Taxonomy" id="2724524"/>
    <lineage>
        <taxon>Bacteria</taxon>
        <taxon>Bacillati</taxon>
        <taxon>Actinomycetota</taxon>
        <taxon>Actinomycetes</taxon>
        <taxon>Pseudonocardiales</taxon>
        <taxon>Pseudonocardiaceae</taxon>
        <taxon>Amycolatopsis</taxon>
    </lineage>
</organism>
<dbReference type="SUPFAM" id="SSF47203">
    <property type="entry name" value="Acyl-CoA dehydrogenase C-terminal domain-like"/>
    <property type="match status" value="1"/>
</dbReference>
<feature type="domain" description="Acyl-CoA dehydrogenase/oxidase C-terminal" evidence="4">
    <location>
        <begin position="192"/>
        <end position="323"/>
    </location>
</feature>
<comment type="caution">
    <text evidence="5">The sequence shown here is derived from an EMBL/GenBank/DDBJ whole genome shotgun (WGS) entry which is preliminary data.</text>
</comment>
<evidence type="ECO:0000313" key="5">
    <source>
        <dbReference type="EMBL" id="NKQ56170.1"/>
    </source>
</evidence>
<dbReference type="Gene3D" id="1.10.540.10">
    <property type="entry name" value="Acyl-CoA dehydrogenase/oxidase, N-terminal domain"/>
    <property type="match status" value="1"/>
</dbReference>
<evidence type="ECO:0000259" key="4">
    <source>
        <dbReference type="Pfam" id="PF00441"/>
    </source>
</evidence>
<keyword evidence="6" id="KW-1185">Reference proteome</keyword>
<keyword evidence="3" id="KW-0560">Oxidoreductase</keyword>
<evidence type="ECO:0000313" key="6">
    <source>
        <dbReference type="Proteomes" id="UP000715441"/>
    </source>
</evidence>
<dbReference type="PANTHER" id="PTHR43884">
    <property type="entry name" value="ACYL-COA DEHYDROGENASE"/>
    <property type="match status" value="1"/>
</dbReference>
<keyword evidence="1" id="KW-0285">Flavoprotein</keyword>
<evidence type="ECO:0000256" key="3">
    <source>
        <dbReference type="ARBA" id="ARBA00023002"/>
    </source>
</evidence>
<dbReference type="InterPro" id="IPR036250">
    <property type="entry name" value="AcylCo_DH-like_C"/>
</dbReference>
<sequence>MDFRYSADELEIHRYARESFRGHLPLSRLRDGHRESLGWAAVGTDGWLHACLPDGGESVDLPLLAGLAREAGAVAAGEEFVQNGWLLPRLLTRIEDSGSRKKWLAEQRERPGFLAGGAEVTLGARLGFDRYTVERTDGENATLLRVRDATTETEPVAGLSVGAARVRLRGGTTDHTPLRLPAAEDALTEAGSRVLRSAALVGLAAEILDRTVTYVSEREQFGRPVGQFQSVKHLCADVHTETQIAWLAVLYAAVGWADDPFALDHAANQAATTALAAARTGAQLHGGMGFTWESDLHWLLKAALDAQLAIGPASAAATRIGAAILETA</sequence>
<proteinExistence type="predicted"/>
<dbReference type="Gene3D" id="1.20.140.10">
    <property type="entry name" value="Butyryl-CoA Dehydrogenase, subunit A, domain 3"/>
    <property type="match status" value="1"/>
</dbReference>
<dbReference type="RefSeq" id="WP_168519206.1">
    <property type="nucleotide sequence ID" value="NZ_JAAXLS010000020.1"/>
</dbReference>
<dbReference type="PANTHER" id="PTHR43884:SF20">
    <property type="entry name" value="ACYL-COA DEHYDROGENASE FADE28"/>
    <property type="match status" value="1"/>
</dbReference>
<dbReference type="Proteomes" id="UP000715441">
    <property type="component" value="Unassembled WGS sequence"/>
</dbReference>
<dbReference type="InterPro" id="IPR037069">
    <property type="entry name" value="AcylCoA_DH/ox_N_sf"/>
</dbReference>
<accession>A0ABX1JCQ8</accession>
<name>A0ABX1JCQ8_9PSEU</name>
<gene>
    <name evidence="5" type="ORF">HFP15_25145</name>
</gene>
<keyword evidence="2" id="KW-0274">FAD</keyword>
<evidence type="ECO:0000256" key="2">
    <source>
        <dbReference type="ARBA" id="ARBA00022827"/>
    </source>
</evidence>
<reference evidence="5 6" key="1">
    <citation type="submission" date="2020-04" db="EMBL/GenBank/DDBJ databases">
        <title>Novel species.</title>
        <authorList>
            <person name="Teo W.F.A."/>
            <person name="Lipun K."/>
            <person name="Srisuk N."/>
            <person name="Duangmal K."/>
        </authorList>
    </citation>
    <scope>NUCLEOTIDE SEQUENCE [LARGE SCALE GENOMIC DNA]</scope>
    <source>
        <strain evidence="5 6">K13G38</strain>
    </source>
</reference>
<dbReference type="InterPro" id="IPR009075">
    <property type="entry name" value="AcylCo_DH/oxidase_C"/>
</dbReference>
<dbReference type="Pfam" id="PF00441">
    <property type="entry name" value="Acyl-CoA_dh_1"/>
    <property type="match status" value="1"/>
</dbReference>